<comment type="caution">
    <text evidence="1">The sequence shown here is derived from an EMBL/GenBank/DDBJ whole genome shotgun (WGS) entry which is preliminary data.</text>
</comment>
<reference evidence="1 2" key="1">
    <citation type="journal article" date="2014" name="Genome Biol. Evol.">
        <title>Acetic acid bacteria genomes reveal functional traits for adaptation to life in insect guts.</title>
        <authorList>
            <person name="Chouaia B."/>
            <person name="Gaiarsa S."/>
            <person name="Crotti E."/>
            <person name="Comandatore F."/>
            <person name="Degli Esposti M."/>
            <person name="Ricci I."/>
            <person name="Alma A."/>
            <person name="Favia G."/>
            <person name="Bandi C."/>
            <person name="Daffonchio D."/>
        </authorList>
    </citation>
    <scope>NUCLEOTIDE SEQUENCE [LARGE SCALE GENOMIC DNA]</scope>
    <source>
        <strain evidence="1 2">SF2.1</strain>
    </source>
</reference>
<evidence type="ECO:0000313" key="1">
    <source>
        <dbReference type="EMBL" id="CDG38989.1"/>
    </source>
</evidence>
<dbReference type="AlphaFoldDB" id="A0A060QCW3"/>
<reference evidence="1 2" key="2">
    <citation type="journal article" date="2014" name="PLoS ONE">
        <title>Evolution of mitochondria reconstructed from the energy metabolism of living bacteria.</title>
        <authorList>
            <person name="Degli Esposti M."/>
            <person name="Chouaia B."/>
            <person name="Comandatore F."/>
            <person name="Crotti E."/>
            <person name="Sassera D."/>
            <person name="Lievens P.M."/>
            <person name="Daffonchio D."/>
            <person name="Bandi C."/>
        </authorList>
    </citation>
    <scope>NUCLEOTIDE SEQUENCE [LARGE SCALE GENOMIC DNA]</scope>
    <source>
        <strain evidence="1 2">SF2.1</strain>
    </source>
</reference>
<dbReference type="EMBL" id="CBLX010000007">
    <property type="protein sequence ID" value="CDG38989.1"/>
    <property type="molecule type" value="Genomic_DNA"/>
</dbReference>
<accession>A0A060QCW3</accession>
<organism evidence="1 2">
    <name type="scientific">Asaia bogorensis</name>
    <dbReference type="NCBI Taxonomy" id="91915"/>
    <lineage>
        <taxon>Bacteria</taxon>
        <taxon>Pseudomonadati</taxon>
        <taxon>Pseudomonadota</taxon>
        <taxon>Alphaproteobacteria</taxon>
        <taxon>Acetobacterales</taxon>
        <taxon>Acetobacteraceae</taxon>
        <taxon>Asaia</taxon>
    </lineage>
</organism>
<evidence type="ECO:0000313" key="2">
    <source>
        <dbReference type="Proteomes" id="UP000027583"/>
    </source>
</evidence>
<sequence>MSRMTVNNCPARINYMDLEDRDSLWFSATPQAMCEPFSI</sequence>
<proteinExistence type="predicted"/>
<name>A0A060QCW3_9PROT</name>
<dbReference type="Proteomes" id="UP000027583">
    <property type="component" value="Unassembled WGS sequence"/>
</dbReference>
<protein>
    <submittedName>
        <fullName evidence="1">Uncharacterized protein</fullName>
    </submittedName>
</protein>
<gene>
    <name evidence="1" type="ORF">ASAP_0944</name>
</gene>